<sequence length="129" mass="14717">MQADYMGMNNFTVGRKMVDSQPQAQPQQQIPVSPPQFNSPLVSGSSGSSVESDTLRYKSDMCKSFEDDLFYCPRSLLSAQEQITCERMDMFLAEQFREYQLQTQITLNTRPKFNPYTSESFNPGTHGHL</sequence>
<protein>
    <submittedName>
        <fullName evidence="2">Uncharacterized protein</fullName>
    </submittedName>
</protein>
<feature type="region of interest" description="Disordered" evidence="1">
    <location>
        <begin position="18"/>
        <end position="52"/>
    </location>
</feature>
<feature type="compositionally biased region" description="Low complexity" evidence="1">
    <location>
        <begin position="21"/>
        <end position="31"/>
    </location>
</feature>
<dbReference type="EMBL" id="BIMX01000027">
    <property type="protein sequence ID" value="GCF01116.1"/>
    <property type="molecule type" value="Genomic_DNA"/>
</dbReference>
<dbReference type="OrthoDB" id="4070040at2759"/>
<feature type="compositionally biased region" description="Low complexity" evidence="1">
    <location>
        <begin position="42"/>
        <end position="52"/>
    </location>
</feature>
<accession>A0A4C2EA52</accession>
<dbReference type="Proteomes" id="UP000301737">
    <property type="component" value="Unassembled WGS sequence"/>
</dbReference>
<keyword evidence="3" id="KW-1185">Reference proteome</keyword>
<evidence type="ECO:0000313" key="3">
    <source>
        <dbReference type="Proteomes" id="UP000301737"/>
    </source>
</evidence>
<name>A0A4C2EA52_9SACH</name>
<reference evidence="2 3" key="1">
    <citation type="submission" date="2019-01" db="EMBL/GenBank/DDBJ databases">
        <title>Draft Genome Sequencing of Zygosaccharomyces mellis Ca-7.</title>
        <authorList>
            <person name="Shiwa Y."/>
            <person name="Kanesaki Y."/>
            <person name="Ishige T."/>
            <person name="Mura K."/>
            <person name="Hori T."/>
            <person name="Tamura T."/>
        </authorList>
    </citation>
    <scope>NUCLEOTIDE SEQUENCE [LARGE SCALE GENOMIC DNA]</scope>
    <source>
        <strain evidence="2 3">Ca-7</strain>
    </source>
</reference>
<comment type="caution">
    <text evidence="2">The sequence shown here is derived from an EMBL/GenBank/DDBJ whole genome shotgun (WGS) entry which is preliminary data.</text>
</comment>
<gene>
    <name evidence="2" type="ORF">ZYGM_000523</name>
</gene>
<dbReference type="AlphaFoldDB" id="A0A4C2EA52"/>
<evidence type="ECO:0000256" key="1">
    <source>
        <dbReference type="SAM" id="MobiDB-lite"/>
    </source>
</evidence>
<proteinExistence type="predicted"/>
<organism evidence="2 3">
    <name type="scientific">Zygosaccharomyces mellis</name>
    <dbReference type="NCBI Taxonomy" id="42258"/>
    <lineage>
        <taxon>Eukaryota</taxon>
        <taxon>Fungi</taxon>
        <taxon>Dikarya</taxon>
        <taxon>Ascomycota</taxon>
        <taxon>Saccharomycotina</taxon>
        <taxon>Saccharomycetes</taxon>
        <taxon>Saccharomycetales</taxon>
        <taxon>Saccharomycetaceae</taxon>
        <taxon>Zygosaccharomyces</taxon>
    </lineage>
</organism>
<evidence type="ECO:0000313" key="2">
    <source>
        <dbReference type="EMBL" id="GCF01116.1"/>
    </source>
</evidence>